<name>J9DWT4_9PROT</name>
<dbReference type="GO" id="GO:0003899">
    <property type="term" value="F:DNA-directed RNA polymerase activity"/>
    <property type="evidence" value="ECO:0007669"/>
    <property type="project" value="InterPro"/>
</dbReference>
<accession>J9DWT4</accession>
<dbReference type="EMBL" id="ALYF01000003">
    <property type="protein sequence ID" value="EJW21482.1"/>
    <property type="molecule type" value="Genomic_DNA"/>
</dbReference>
<dbReference type="NCBIfam" id="TIGR02937">
    <property type="entry name" value="sigma70-ECF"/>
    <property type="match status" value="1"/>
</dbReference>
<dbReference type="InterPro" id="IPR013324">
    <property type="entry name" value="RNA_pol_sigma_r3/r4-like"/>
</dbReference>
<feature type="domain" description="RNA polymerase sigma-70 region 2" evidence="5">
    <location>
        <begin position="16"/>
        <end position="87"/>
    </location>
</feature>
<dbReference type="STRING" id="1220535.IMCC14465_12780"/>
<dbReference type="InterPro" id="IPR007627">
    <property type="entry name" value="RNA_pol_sigma70_r2"/>
</dbReference>
<dbReference type="eggNOG" id="COG1191">
    <property type="taxonomic scope" value="Bacteria"/>
</dbReference>
<keyword evidence="3" id="KW-0238">DNA-binding</keyword>
<dbReference type="InterPro" id="IPR007630">
    <property type="entry name" value="RNA_pol_sigma70_r4"/>
</dbReference>
<dbReference type="SUPFAM" id="SSF88946">
    <property type="entry name" value="Sigma2 domain of RNA polymerase sigma factors"/>
    <property type="match status" value="1"/>
</dbReference>
<evidence type="ECO:0000256" key="1">
    <source>
        <dbReference type="ARBA" id="ARBA00023015"/>
    </source>
</evidence>
<organism evidence="7 8">
    <name type="scientific">alpha proteobacterium IMCC14465</name>
    <dbReference type="NCBI Taxonomy" id="1220535"/>
    <lineage>
        <taxon>Bacteria</taxon>
        <taxon>Pseudomonadati</taxon>
        <taxon>Pseudomonadota</taxon>
        <taxon>Alphaproteobacteria</taxon>
        <taxon>PS1 clade</taxon>
    </lineage>
</organism>
<dbReference type="Gene3D" id="1.10.1740.10">
    <property type="match status" value="1"/>
</dbReference>
<dbReference type="Gene3D" id="1.20.140.160">
    <property type="match status" value="1"/>
</dbReference>
<protein>
    <recommendedName>
        <fullName evidence="9">FliA/WhiG family RNA polymerase sigma factor</fullName>
    </recommendedName>
</protein>
<dbReference type="Proteomes" id="UP000004836">
    <property type="component" value="Unassembled WGS sequence"/>
</dbReference>
<keyword evidence="2" id="KW-0731">Sigma factor</keyword>
<reference evidence="7 8" key="1">
    <citation type="journal article" date="2012" name="J. Bacteriol.">
        <title>Genome Sequence of Strain IMCC14465, Isolated from the East Sea, Belonging to the PS1 Clade of Alphaproteobacteria.</title>
        <authorList>
            <person name="Yang S.J."/>
            <person name="Kang I."/>
            <person name="Cho J.C."/>
        </authorList>
    </citation>
    <scope>NUCLEOTIDE SEQUENCE [LARGE SCALE GENOMIC DNA]</scope>
    <source>
        <strain evidence="7 8">IMCC14465</strain>
    </source>
</reference>
<comment type="caution">
    <text evidence="7">The sequence shown here is derived from an EMBL/GenBank/DDBJ whole genome shotgun (WGS) entry which is preliminary data.</text>
</comment>
<evidence type="ECO:0000256" key="2">
    <source>
        <dbReference type="ARBA" id="ARBA00023082"/>
    </source>
</evidence>
<dbReference type="NCBIfam" id="TIGR02479">
    <property type="entry name" value="FliA_WhiG"/>
    <property type="match status" value="1"/>
</dbReference>
<evidence type="ECO:0000259" key="6">
    <source>
        <dbReference type="Pfam" id="PF04545"/>
    </source>
</evidence>
<dbReference type="InterPro" id="IPR012845">
    <property type="entry name" value="RNA_pol_sigma_FliA_WhiG"/>
</dbReference>
<dbReference type="GO" id="GO:0003677">
    <property type="term" value="F:DNA binding"/>
    <property type="evidence" value="ECO:0007669"/>
    <property type="project" value="UniProtKB-KW"/>
</dbReference>
<dbReference type="InterPro" id="IPR013325">
    <property type="entry name" value="RNA_pol_sigma_r2"/>
</dbReference>
<evidence type="ECO:0000256" key="4">
    <source>
        <dbReference type="ARBA" id="ARBA00023163"/>
    </source>
</evidence>
<proteinExistence type="predicted"/>
<keyword evidence="4" id="KW-0804">Transcription</keyword>
<dbReference type="CDD" id="cd06171">
    <property type="entry name" value="Sigma70_r4"/>
    <property type="match status" value="1"/>
</dbReference>
<dbReference type="PATRIC" id="fig|1220535.3.peg.1270"/>
<sequence>MTMSVKYQTKPEIEELITDNLRLVQSIAWHLHARVSKVVEIDDLIQIGYYGLVTAAQKYTPHEGVNFSNYASLRIRGAMVDHLRKNSNLCRTTIKMQQRYNHAEQKLIKTHGRQPEQIEIADAMDMPLSELQEWLKNFAANHHESMDQVYDDFSIVFASNTNNPEEELQNKDLKKLLMDALQKLPEKMALVIQLYYVEELNVYEIAEVLEVTIGRVSQIKSEAVKKLRTHIAEAQSQGFE</sequence>
<dbReference type="Pfam" id="PF04545">
    <property type="entry name" value="Sigma70_r4"/>
    <property type="match status" value="1"/>
</dbReference>
<dbReference type="PANTHER" id="PTHR30385:SF7">
    <property type="entry name" value="RNA POLYMERASE SIGMA FACTOR FLIA"/>
    <property type="match status" value="1"/>
</dbReference>
<gene>
    <name evidence="7" type="ORF">IMCC14465_12780</name>
</gene>
<evidence type="ECO:0000313" key="7">
    <source>
        <dbReference type="EMBL" id="EJW21482.1"/>
    </source>
</evidence>
<dbReference type="PIRSF" id="PIRSF000770">
    <property type="entry name" value="RNA_pol_sigma-SigE/K"/>
    <property type="match status" value="1"/>
</dbReference>
<evidence type="ECO:0008006" key="9">
    <source>
        <dbReference type="Google" id="ProtNLM"/>
    </source>
</evidence>
<keyword evidence="1" id="KW-0805">Transcription regulation</keyword>
<dbReference type="GO" id="GO:0016987">
    <property type="term" value="F:sigma factor activity"/>
    <property type="evidence" value="ECO:0007669"/>
    <property type="project" value="UniProtKB-KW"/>
</dbReference>
<feature type="domain" description="RNA polymerase sigma-70 region 4" evidence="6">
    <location>
        <begin position="180"/>
        <end position="228"/>
    </location>
</feature>
<dbReference type="SUPFAM" id="SSF88659">
    <property type="entry name" value="Sigma3 and sigma4 domains of RNA polymerase sigma factors"/>
    <property type="match status" value="2"/>
</dbReference>
<dbReference type="PANTHER" id="PTHR30385">
    <property type="entry name" value="SIGMA FACTOR F FLAGELLAR"/>
    <property type="match status" value="1"/>
</dbReference>
<evidence type="ECO:0000256" key="3">
    <source>
        <dbReference type="ARBA" id="ARBA00023125"/>
    </source>
</evidence>
<keyword evidence="8" id="KW-1185">Reference proteome</keyword>
<dbReference type="AlphaFoldDB" id="J9DWT4"/>
<evidence type="ECO:0000313" key="8">
    <source>
        <dbReference type="Proteomes" id="UP000004836"/>
    </source>
</evidence>
<evidence type="ECO:0000259" key="5">
    <source>
        <dbReference type="Pfam" id="PF04542"/>
    </source>
</evidence>
<dbReference type="InterPro" id="IPR000943">
    <property type="entry name" value="RNA_pol_sigma70"/>
</dbReference>
<dbReference type="GO" id="GO:0006352">
    <property type="term" value="P:DNA-templated transcription initiation"/>
    <property type="evidence" value="ECO:0007669"/>
    <property type="project" value="InterPro"/>
</dbReference>
<dbReference type="PRINTS" id="PR00046">
    <property type="entry name" value="SIGMA70FCT"/>
</dbReference>
<dbReference type="InterPro" id="IPR014284">
    <property type="entry name" value="RNA_pol_sigma-70_dom"/>
</dbReference>
<dbReference type="Pfam" id="PF04542">
    <property type="entry name" value="Sigma70_r2"/>
    <property type="match status" value="1"/>
</dbReference>